<dbReference type="AlphaFoldDB" id="A0A543NAF1"/>
<dbReference type="PANTHER" id="PTHR42718:SF47">
    <property type="entry name" value="METHYL VIOLOGEN RESISTANCE PROTEIN SMVA"/>
    <property type="match status" value="1"/>
</dbReference>
<dbReference type="Proteomes" id="UP000317422">
    <property type="component" value="Unassembled WGS sequence"/>
</dbReference>
<keyword evidence="10" id="KW-1185">Reference proteome</keyword>
<dbReference type="Pfam" id="PF07690">
    <property type="entry name" value="MFS_1"/>
    <property type="match status" value="1"/>
</dbReference>
<dbReference type="InterPro" id="IPR036259">
    <property type="entry name" value="MFS_trans_sf"/>
</dbReference>
<comment type="subcellular location">
    <subcellularLocation>
        <location evidence="1">Cell membrane</location>
        <topology evidence="1">Multi-pass membrane protein</topology>
    </subcellularLocation>
</comment>
<keyword evidence="2" id="KW-0813">Transport</keyword>
<accession>A0A543NAF1</accession>
<proteinExistence type="predicted"/>
<evidence type="ECO:0000256" key="3">
    <source>
        <dbReference type="ARBA" id="ARBA00022475"/>
    </source>
</evidence>
<feature type="transmembrane region" description="Helical" evidence="7">
    <location>
        <begin position="141"/>
        <end position="162"/>
    </location>
</feature>
<feature type="transmembrane region" description="Helical" evidence="7">
    <location>
        <begin position="107"/>
        <end position="129"/>
    </location>
</feature>
<evidence type="ECO:0000256" key="5">
    <source>
        <dbReference type="ARBA" id="ARBA00022989"/>
    </source>
</evidence>
<evidence type="ECO:0000313" key="9">
    <source>
        <dbReference type="EMBL" id="TQN28795.1"/>
    </source>
</evidence>
<feature type="transmembrane region" description="Helical" evidence="7">
    <location>
        <begin position="203"/>
        <end position="222"/>
    </location>
</feature>
<evidence type="ECO:0000256" key="7">
    <source>
        <dbReference type="SAM" id="Phobius"/>
    </source>
</evidence>
<organism evidence="9 10">
    <name type="scientific">Haloactinospora alba</name>
    <dbReference type="NCBI Taxonomy" id="405555"/>
    <lineage>
        <taxon>Bacteria</taxon>
        <taxon>Bacillati</taxon>
        <taxon>Actinomycetota</taxon>
        <taxon>Actinomycetes</taxon>
        <taxon>Streptosporangiales</taxon>
        <taxon>Nocardiopsidaceae</taxon>
        <taxon>Haloactinospora</taxon>
    </lineage>
</organism>
<keyword evidence="4 7" id="KW-0812">Transmembrane</keyword>
<dbReference type="GO" id="GO:0005886">
    <property type="term" value="C:plasma membrane"/>
    <property type="evidence" value="ECO:0007669"/>
    <property type="project" value="UniProtKB-SubCell"/>
</dbReference>
<evidence type="ECO:0000256" key="1">
    <source>
        <dbReference type="ARBA" id="ARBA00004651"/>
    </source>
</evidence>
<feature type="transmembrane region" description="Helical" evidence="7">
    <location>
        <begin position="442"/>
        <end position="463"/>
    </location>
</feature>
<feature type="transmembrane region" description="Helical" evidence="7">
    <location>
        <begin position="17"/>
        <end position="38"/>
    </location>
</feature>
<evidence type="ECO:0000313" key="10">
    <source>
        <dbReference type="Proteomes" id="UP000317422"/>
    </source>
</evidence>
<dbReference type="PANTHER" id="PTHR42718">
    <property type="entry name" value="MAJOR FACILITATOR SUPERFAMILY MULTIDRUG TRANSPORTER MFSC"/>
    <property type="match status" value="1"/>
</dbReference>
<dbReference type="EMBL" id="VFQC01000002">
    <property type="protein sequence ID" value="TQN28795.1"/>
    <property type="molecule type" value="Genomic_DNA"/>
</dbReference>
<feature type="transmembrane region" description="Helical" evidence="7">
    <location>
        <begin position="337"/>
        <end position="357"/>
    </location>
</feature>
<dbReference type="InterPro" id="IPR011701">
    <property type="entry name" value="MFS"/>
</dbReference>
<keyword evidence="3" id="KW-1003">Cell membrane</keyword>
<dbReference type="Gene3D" id="1.20.1250.20">
    <property type="entry name" value="MFS general substrate transporter like domains"/>
    <property type="match status" value="1"/>
</dbReference>
<feature type="transmembrane region" description="Helical" evidence="7">
    <location>
        <begin position="58"/>
        <end position="75"/>
    </location>
</feature>
<dbReference type="GO" id="GO:0022857">
    <property type="term" value="F:transmembrane transporter activity"/>
    <property type="evidence" value="ECO:0007669"/>
    <property type="project" value="InterPro"/>
</dbReference>
<evidence type="ECO:0000256" key="4">
    <source>
        <dbReference type="ARBA" id="ARBA00022692"/>
    </source>
</evidence>
<dbReference type="RefSeq" id="WP_170181653.1">
    <property type="nucleotide sequence ID" value="NZ_VFQC01000002.1"/>
</dbReference>
<dbReference type="CDD" id="cd17321">
    <property type="entry name" value="MFS_MMR_MDR_like"/>
    <property type="match status" value="1"/>
</dbReference>
<evidence type="ECO:0000256" key="2">
    <source>
        <dbReference type="ARBA" id="ARBA00022448"/>
    </source>
</evidence>
<evidence type="ECO:0000256" key="6">
    <source>
        <dbReference type="ARBA" id="ARBA00023136"/>
    </source>
</evidence>
<feature type="transmembrane region" description="Helical" evidence="7">
    <location>
        <begin position="271"/>
        <end position="294"/>
    </location>
</feature>
<protein>
    <submittedName>
        <fullName evidence="9">DHA2 family multidrug resistance protein-like MFS transporter</fullName>
    </submittedName>
</protein>
<gene>
    <name evidence="9" type="ORF">FHX37_4160</name>
</gene>
<sequence length="474" mass="48344">MNTAHHHDPLTRPWRGLTLLLLPTAVVAVDLNVLFLALPELTTDLRVNAAEQLWITDVYGLVVGVLAVVAGAVGDRFGRRRLLFLGSTGFLLASLLAAFAPSSTALIAARVLQAVAGATLMPSTLALITELFPEESKRGRAIAAWATTQFAFASFGPVIGGIMLHQWWWGSVFLLAVPVSLAVLTLGPRLLPEHVDPASAQHVDGLSAGLLVAALACTFLLIKTGLPAHGSPVTMAVAAGAGALVIGAWFVRRQLTTASPLLDLRILATPAVASTLTALILAGVVLAGTGFWATQYLQSDAGLTPLAAAVAFVPMGIGVAVGTQIAARLSPTIPADILIPAGLAVSAGSEALLVLVGESHPLLPLVLSYTLTGLGCGPLFAFGTHRLVSAAPPESAARAAALAETGNHVGSAAGIALLGTIGRVASEGIAAGSGTLTGSLHIVGSVSAGILLFCACLAARATLTARRRERTISR</sequence>
<comment type="caution">
    <text evidence="9">The sequence shown here is derived from an EMBL/GenBank/DDBJ whole genome shotgun (WGS) entry which is preliminary data.</text>
</comment>
<keyword evidence="5 7" id="KW-1133">Transmembrane helix</keyword>
<feature type="transmembrane region" description="Helical" evidence="7">
    <location>
        <begin position="306"/>
        <end position="325"/>
    </location>
</feature>
<evidence type="ECO:0000259" key="8">
    <source>
        <dbReference type="PROSITE" id="PS50850"/>
    </source>
</evidence>
<dbReference type="PROSITE" id="PS50850">
    <property type="entry name" value="MFS"/>
    <property type="match status" value="1"/>
</dbReference>
<feature type="transmembrane region" description="Helical" evidence="7">
    <location>
        <begin position="82"/>
        <end position="101"/>
    </location>
</feature>
<reference evidence="9 10" key="1">
    <citation type="submission" date="2019-06" db="EMBL/GenBank/DDBJ databases">
        <title>Sequencing the genomes of 1000 actinobacteria strains.</title>
        <authorList>
            <person name="Klenk H.-P."/>
        </authorList>
    </citation>
    <scope>NUCLEOTIDE SEQUENCE [LARGE SCALE GENOMIC DNA]</scope>
    <source>
        <strain evidence="9 10">DSM 45015</strain>
    </source>
</reference>
<feature type="domain" description="Major facilitator superfamily (MFS) profile" evidence="8">
    <location>
        <begin position="16"/>
        <end position="462"/>
    </location>
</feature>
<feature type="transmembrane region" description="Helical" evidence="7">
    <location>
        <begin position="168"/>
        <end position="191"/>
    </location>
</feature>
<dbReference type="SUPFAM" id="SSF103473">
    <property type="entry name" value="MFS general substrate transporter"/>
    <property type="match status" value="1"/>
</dbReference>
<name>A0A543NAF1_9ACTN</name>
<feature type="transmembrane region" description="Helical" evidence="7">
    <location>
        <begin position="234"/>
        <end position="251"/>
    </location>
</feature>
<dbReference type="InterPro" id="IPR020846">
    <property type="entry name" value="MFS_dom"/>
</dbReference>
<keyword evidence="6 7" id="KW-0472">Membrane</keyword>